<name>A0ABS7PSQ8_9SPHN</name>
<feature type="domain" description="PilZ" evidence="13">
    <location>
        <begin position="560"/>
        <end position="656"/>
    </location>
</feature>
<dbReference type="RefSeq" id="WP_222991489.1">
    <property type="nucleotide sequence ID" value="NZ_JAINVV010000009.1"/>
</dbReference>
<keyword evidence="5 11" id="KW-0808">Transferase</keyword>
<keyword evidence="15" id="KW-1185">Reference proteome</keyword>
<dbReference type="Gene3D" id="3.90.550.10">
    <property type="entry name" value="Spore Coat Polysaccharide Biosynthesis Protein SpsA, Chain A"/>
    <property type="match status" value="1"/>
</dbReference>
<dbReference type="CDD" id="cd06421">
    <property type="entry name" value="CESA_CelA_like"/>
    <property type="match status" value="1"/>
</dbReference>
<dbReference type="Gene3D" id="2.60.120.260">
    <property type="entry name" value="Galactose-binding domain-like"/>
    <property type="match status" value="2"/>
</dbReference>
<accession>A0ABS7PSQ8</accession>
<dbReference type="InterPro" id="IPR050321">
    <property type="entry name" value="Glycosyltr_2/OpgH_subfam"/>
</dbReference>
<dbReference type="Pfam" id="PF07238">
    <property type="entry name" value="PilZ"/>
    <property type="match status" value="1"/>
</dbReference>
<keyword evidence="9 11" id="KW-0472">Membrane</keyword>
<dbReference type="SUPFAM" id="SSF141371">
    <property type="entry name" value="PilZ domain-like"/>
    <property type="match status" value="1"/>
</dbReference>
<comment type="function">
    <text evidence="11">Catalytic subunit of cellulose synthase. It polymerizes uridine 5'-diphosphate glucose to cellulose.</text>
</comment>
<evidence type="ECO:0000259" key="13">
    <source>
        <dbReference type="Pfam" id="PF07238"/>
    </source>
</evidence>
<feature type="transmembrane region" description="Helical" evidence="11">
    <location>
        <begin position="704"/>
        <end position="721"/>
    </location>
</feature>
<evidence type="ECO:0000256" key="10">
    <source>
        <dbReference type="ARBA" id="ARBA00048682"/>
    </source>
</evidence>
<dbReference type="InterPro" id="IPR003919">
    <property type="entry name" value="Cell_synth_A"/>
</dbReference>
<dbReference type="Gene3D" id="2.40.10.220">
    <property type="entry name" value="predicted glycosyltransferase like domains"/>
    <property type="match status" value="1"/>
</dbReference>
<keyword evidence="11" id="KW-0973">c-di-GMP</keyword>
<dbReference type="PRINTS" id="PR01439">
    <property type="entry name" value="CELLSNTHASEA"/>
</dbReference>
<feature type="transmembrane region" description="Helical" evidence="11">
    <location>
        <begin position="61"/>
        <end position="78"/>
    </location>
</feature>
<dbReference type="Pfam" id="PF00535">
    <property type="entry name" value="Glycos_transf_2"/>
    <property type="match status" value="1"/>
</dbReference>
<evidence type="ECO:0000259" key="12">
    <source>
        <dbReference type="Pfam" id="PF00535"/>
    </source>
</evidence>
<evidence type="ECO:0000256" key="5">
    <source>
        <dbReference type="ARBA" id="ARBA00022679"/>
    </source>
</evidence>
<dbReference type="Pfam" id="PF03170">
    <property type="entry name" value="BcsB"/>
    <property type="match status" value="1"/>
</dbReference>
<dbReference type="PANTHER" id="PTHR43867:SF2">
    <property type="entry name" value="CELLULOSE SYNTHASE CATALYTIC SUBUNIT A [UDP-FORMING]"/>
    <property type="match status" value="1"/>
</dbReference>
<dbReference type="InterPro" id="IPR001173">
    <property type="entry name" value="Glyco_trans_2-like"/>
</dbReference>
<keyword evidence="4 11" id="KW-0328">Glycosyltransferase</keyword>
<evidence type="ECO:0000256" key="3">
    <source>
        <dbReference type="ARBA" id="ARBA00022519"/>
    </source>
</evidence>
<dbReference type="EC" id="2.4.1.12" evidence="11"/>
<feature type="transmembrane region" description="Helical" evidence="11">
    <location>
        <begin position="503"/>
        <end position="522"/>
    </location>
</feature>
<dbReference type="SUPFAM" id="SSF53448">
    <property type="entry name" value="Nucleotide-diphospho-sugar transferases"/>
    <property type="match status" value="1"/>
</dbReference>
<dbReference type="Proteomes" id="UP000706039">
    <property type="component" value="Unassembled WGS sequence"/>
</dbReference>
<evidence type="ECO:0000256" key="2">
    <source>
        <dbReference type="ARBA" id="ARBA00022475"/>
    </source>
</evidence>
<protein>
    <recommendedName>
        <fullName evidence="11">Cellulose synthase catalytic subunit [UDP-forming]</fullName>
        <ecNumber evidence="11">2.4.1.12</ecNumber>
    </recommendedName>
</protein>
<comment type="subcellular location">
    <subcellularLocation>
        <location evidence="1">Cell inner membrane</location>
        <topology evidence="1">Multi-pass membrane protein</topology>
    </subcellularLocation>
</comment>
<dbReference type="NCBIfam" id="TIGR03030">
    <property type="entry name" value="CelA"/>
    <property type="match status" value="1"/>
</dbReference>
<evidence type="ECO:0000313" key="15">
    <source>
        <dbReference type="Proteomes" id="UP000706039"/>
    </source>
</evidence>
<comment type="caution">
    <text evidence="14">The sequence shown here is derived from an EMBL/GenBank/DDBJ whole genome shotgun (WGS) entry which is preliminary data.</text>
</comment>
<feature type="transmembrane region" description="Helical" evidence="11">
    <location>
        <begin position="12"/>
        <end position="32"/>
    </location>
</feature>
<feature type="transmembrane region" description="Helical" evidence="11">
    <location>
        <begin position="534"/>
        <end position="555"/>
    </location>
</feature>
<organism evidence="14 15">
    <name type="scientific">Sphingomonas colocasiae</name>
    <dbReference type="NCBI Taxonomy" id="1848973"/>
    <lineage>
        <taxon>Bacteria</taxon>
        <taxon>Pseudomonadati</taxon>
        <taxon>Pseudomonadota</taxon>
        <taxon>Alphaproteobacteria</taxon>
        <taxon>Sphingomonadales</taxon>
        <taxon>Sphingomonadaceae</taxon>
        <taxon>Sphingomonas</taxon>
    </lineage>
</organism>
<keyword evidence="8 11" id="KW-1133">Transmembrane helix</keyword>
<evidence type="ECO:0000313" key="14">
    <source>
        <dbReference type="EMBL" id="MBY8824377.1"/>
    </source>
</evidence>
<feature type="transmembrane region" description="Helical" evidence="11">
    <location>
        <begin position="1414"/>
        <end position="1435"/>
    </location>
</feature>
<keyword evidence="2 11" id="KW-1003">Cell membrane</keyword>
<keyword evidence="7 11" id="KW-0135">Cellulose biosynthesis</keyword>
<dbReference type="InterPro" id="IPR029044">
    <property type="entry name" value="Nucleotide-diphossugar_trans"/>
</dbReference>
<proteinExistence type="predicted"/>
<evidence type="ECO:0000256" key="11">
    <source>
        <dbReference type="RuleBase" id="RU365020"/>
    </source>
</evidence>
<evidence type="ECO:0000256" key="9">
    <source>
        <dbReference type="ARBA" id="ARBA00023136"/>
    </source>
</evidence>
<keyword evidence="3 11" id="KW-0997">Cell inner membrane</keyword>
<feature type="transmembrane region" description="Helical" evidence="11">
    <location>
        <begin position="38"/>
        <end position="54"/>
    </location>
</feature>
<comment type="pathway">
    <text evidence="11">Glycan metabolism; bacterial cellulose biosynthesis.</text>
</comment>
<keyword evidence="6 11" id="KW-0812">Transmembrane</keyword>
<gene>
    <name evidence="14" type="primary">bcsA</name>
    <name evidence="14" type="ORF">K7G82_18880</name>
</gene>
<dbReference type="PANTHER" id="PTHR43867">
    <property type="entry name" value="CELLULOSE SYNTHASE CATALYTIC SUBUNIT A [UDP-FORMING]"/>
    <property type="match status" value="1"/>
</dbReference>
<dbReference type="InterPro" id="IPR009875">
    <property type="entry name" value="PilZ_domain"/>
</dbReference>
<evidence type="ECO:0000256" key="4">
    <source>
        <dbReference type="ARBA" id="ARBA00022676"/>
    </source>
</evidence>
<comment type="catalytic activity">
    <reaction evidence="10 11">
        <text>[(1-&gt;4)-beta-D-glucosyl](n) + UDP-alpha-D-glucose = [(1-&gt;4)-beta-D-glucosyl](n+1) + UDP + H(+)</text>
        <dbReference type="Rhea" id="RHEA:19929"/>
        <dbReference type="Rhea" id="RHEA-COMP:10033"/>
        <dbReference type="Rhea" id="RHEA-COMP:10034"/>
        <dbReference type="ChEBI" id="CHEBI:15378"/>
        <dbReference type="ChEBI" id="CHEBI:18246"/>
        <dbReference type="ChEBI" id="CHEBI:58223"/>
        <dbReference type="ChEBI" id="CHEBI:58885"/>
        <dbReference type="EC" id="2.4.1.12"/>
    </reaction>
</comment>
<feature type="domain" description="Glycosyltransferase 2-like" evidence="12">
    <location>
        <begin position="140"/>
        <end position="308"/>
    </location>
</feature>
<evidence type="ECO:0000256" key="6">
    <source>
        <dbReference type="ARBA" id="ARBA00022692"/>
    </source>
</evidence>
<comment type="cofactor">
    <cofactor evidence="11">
        <name>Mg(2+)</name>
        <dbReference type="ChEBI" id="CHEBI:18420"/>
    </cofactor>
</comment>
<evidence type="ECO:0000256" key="1">
    <source>
        <dbReference type="ARBA" id="ARBA00004429"/>
    </source>
</evidence>
<sequence length="1451" mass="159165">MDIAALPPPARTALLAISGLCVAALAIVVVTVPLDERSQWLFALSSIVGAIVIGRSRSRRATLTIAALSLVISTRYIVWRTTNTLEFDSIPAFLLGSGLYLAELYAWVILVLGFLQTSWPLERPVIEVEGAPDEWPIVDVYIPTYNESLEIVQNTVFAAMDMDYPADRFRVFILDDGRRPEFQAFARTAGCGYLTRADNLHAKAGNLNAAMKKTDGELIAIFDCDHVPTRAFLQLTVGWFQTDPKLALMQTPHHFYSPDPVQRNLSVARDMPGEGDLFYGAVQKGNDLWNATFFCGSCAIIRRSALEETNGFAGETVTEDAHTALKLQRMGWNTAYIGTRLSAGLATEKLVLHVGQRIRWARGMTQIFRVDNPLLGRGLNWQQRLCYLNAMLHFQFPLPRIVFLTSPLSYLIAGQNIIHASASLIFAYALPHLFLSMQSSERIQGGDRRPFWGEIYETLLAFHLVKPTVFTLFQPRKGKFNVTDKGGLLDKTYFDFAIVRPHLITIALLVFGIAFGVVKWLFFPHLFNIQSDTLALNAAWATFSLIILVAAVSVARERRQTRQHIRIDVDVPVTLYFEDGYVVEGASNNISMGGLAARMPSGFVLQGRNVTDISMPMGDDTLTIPVDTVRMERGIAQVRFQPLDRARERLLVRAVMGRADAWEGTKVKTGVSGLRSIRDILTVDISTLIRIAKAPANRRKRRRLSDIAATGAALLCALLFLPDAARAQAVPKDVPAVLPATGIGTTQQRVTFKDLRVTNPIRLQGTRGEIGIPFGMRGNQVVTGANLTLNFAYSPSLLGDVSQLVILLNGEVARTIQLDPALAAGQVITVPVNPAMFLPGNNQLNIRFLGHYARDCEDPFHSSLWANISNVRSYFDLQVQTLPLAPSLTRLPAPFFDRYDVAPLKLPFVFAGAPSNAEFEAAASLASWFGGMASYRGFSFKPLYNQLPRGNAVVFVTPRRQIAGLSLNITGATVAVVKNPADPFGELLLVMGRDDRELKLAAAALASRKGVFGGATASVDGVRIPSYPRYSAPRWLRTDRPVRLGEIVDAYTLQGMGLPPGPLTTAFRVAPDLFFWPRQGATLNLAYRYPGAPWLDRKASRLDLSINGQYLRTLPLAGDGWLDSLSGQNNTTSHTSKASVVLPRYNLFGQNQLIFDYNLIIADKKKCVGTLPDNVRTSILPESTIDLTRAYHALRMPDLATFANAGYPFTIRPDLAETAVVMAAQPSPATVEAFLQLMGRFGDSTGAPVTGLTVTRGIDADALAAKDILVLGGTQLAQLGSLFSDAPVRYENGRLRVAERGAVERVFEGQSPFDRAPDQAGELLYGTDNFAGIVSFQSPFERGRTVIALLANDTVSLPLMIDGLADVKINAQVQGDLSVVNGEGMSSFAVGNGYWVGDLPLWMRIAYWFSGHPMLMAFSGLLVALLVSGPIYMILKRQERKRLAAVEKRDA</sequence>
<reference evidence="14 15" key="1">
    <citation type="submission" date="2021-08" db="EMBL/GenBank/DDBJ databases">
        <authorList>
            <person name="Tuo L."/>
        </authorList>
    </citation>
    <scope>NUCLEOTIDE SEQUENCE [LARGE SCALE GENOMIC DNA]</scope>
    <source>
        <strain evidence="14 15">JCM 31229</strain>
    </source>
</reference>
<evidence type="ECO:0000256" key="7">
    <source>
        <dbReference type="ARBA" id="ARBA00022916"/>
    </source>
</evidence>
<dbReference type="EMBL" id="JAINVV010000009">
    <property type="protein sequence ID" value="MBY8824377.1"/>
    <property type="molecule type" value="Genomic_DNA"/>
</dbReference>
<feature type="transmembrane region" description="Helical" evidence="11">
    <location>
        <begin position="90"/>
        <end position="115"/>
    </location>
</feature>
<evidence type="ECO:0000256" key="8">
    <source>
        <dbReference type="ARBA" id="ARBA00022989"/>
    </source>
</evidence>
<dbReference type="InterPro" id="IPR018513">
    <property type="entry name" value="Cell_synthase_bac"/>
</dbReference>